<proteinExistence type="predicted"/>
<evidence type="ECO:0000313" key="3">
    <source>
        <dbReference type="Proteomes" id="UP001066276"/>
    </source>
</evidence>
<protein>
    <submittedName>
        <fullName evidence="2">Uncharacterized protein</fullName>
    </submittedName>
</protein>
<evidence type="ECO:0000256" key="1">
    <source>
        <dbReference type="SAM" id="MobiDB-lite"/>
    </source>
</evidence>
<dbReference type="EMBL" id="JANPWB010000008">
    <property type="protein sequence ID" value="KAJ1166910.1"/>
    <property type="molecule type" value="Genomic_DNA"/>
</dbReference>
<keyword evidence="3" id="KW-1185">Reference proteome</keyword>
<feature type="region of interest" description="Disordered" evidence="1">
    <location>
        <begin position="1"/>
        <end position="33"/>
    </location>
</feature>
<dbReference type="Proteomes" id="UP001066276">
    <property type="component" value="Chromosome 4_2"/>
</dbReference>
<name>A0AAV7SS45_PLEWA</name>
<reference evidence="2" key="1">
    <citation type="journal article" date="2022" name="bioRxiv">
        <title>Sequencing and chromosome-scale assembly of the giantPleurodeles waltlgenome.</title>
        <authorList>
            <person name="Brown T."/>
            <person name="Elewa A."/>
            <person name="Iarovenko S."/>
            <person name="Subramanian E."/>
            <person name="Araus A.J."/>
            <person name="Petzold A."/>
            <person name="Susuki M."/>
            <person name="Suzuki K.-i.T."/>
            <person name="Hayashi T."/>
            <person name="Toyoda A."/>
            <person name="Oliveira C."/>
            <person name="Osipova E."/>
            <person name="Leigh N.D."/>
            <person name="Simon A."/>
            <person name="Yun M.H."/>
        </authorList>
    </citation>
    <scope>NUCLEOTIDE SEQUENCE</scope>
    <source>
        <strain evidence="2">20211129_DDA</strain>
        <tissue evidence="2">Liver</tissue>
    </source>
</reference>
<accession>A0AAV7SS45</accession>
<gene>
    <name evidence="2" type="ORF">NDU88_007306</name>
</gene>
<organism evidence="2 3">
    <name type="scientific">Pleurodeles waltl</name>
    <name type="common">Iberian ribbed newt</name>
    <dbReference type="NCBI Taxonomy" id="8319"/>
    <lineage>
        <taxon>Eukaryota</taxon>
        <taxon>Metazoa</taxon>
        <taxon>Chordata</taxon>
        <taxon>Craniata</taxon>
        <taxon>Vertebrata</taxon>
        <taxon>Euteleostomi</taxon>
        <taxon>Amphibia</taxon>
        <taxon>Batrachia</taxon>
        <taxon>Caudata</taxon>
        <taxon>Salamandroidea</taxon>
        <taxon>Salamandridae</taxon>
        <taxon>Pleurodelinae</taxon>
        <taxon>Pleurodeles</taxon>
    </lineage>
</organism>
<comment type="caution">
    <text evidence="2">The sequence shown here is derived from an EMBL/GenBank/DDBJ whole genome shotgun (WGS) entry which is preliminary data.</text>
</comment>
<feature type="region of interest" description="Disordered" evidence="1">
    <location>
        <begin position="48"/>
        <end position="106"/>
    </location>
</feature>
<evidence type="ECO:0000313" key="2">
    <source>
        <dbReference type="EMBL" id="KAJ1166910.1"/>
    </source>
</evidence>
<sequence>MHCGVAVNRSGKRRSVHARQFARSSREPSGTWRTELPAVLRKVIGVLHPPSAETPGRKSAASAPLGLPRKQPDRVRLAGIKRPTSLHKTAGVRHRRRASEREARPRQDYSAIIVAGKALLKEMTMSDLN</sequence>
<dbReference type="AlphaFoldDB" id="A0AAV7SS45"/>